<name>A0A5J5AHB3_9ASTE</name>
<dbReference type="EMBL" id="CM018044">
    <property type="protein sequence ID" value="KAA8529136.1"/>
    <property type="molecule type" value="Genomic_DNA"/>
</dbReference>
<dbReference type="PANTHER" id="PTHR35546">
    <property type="entry name" value="F-BOX PROTEIN INTERACTION DOMAIN PROTEIN-RELATED"/>
    <property type="match status" value="1"/>
</dbReference>
<protein>
    <recommendedName>
        <fullName evidence="2">F-box domain-containing protein</fullName>
    </recommendedName>
</protein>
<reference evidence="3 4" key="1">
    <citation type="submission" date="2019-09" db="EMBL/GenBank/DDBJ databases">
        <title>A chromosome-level genome assembly of the Chinese tupelo Nyssa sinensis.</title>
        <authorList>
            <person name="Yang X."/>
            <person name="Kang M."/>
            <person name="Yang Y."/>
            <person name="Xiong H."/>
            <person name="Wang M."/>
            <person name="Zhang Z."/>
            <person name="Wang Z."/>
            <person name="Wu H."/>
            <person name="Ma T."/>
            <person name="Liu J."/>
            <person name="Xi Z."/>
        </authorList>
    </citation>
    <scope>NUCLEOTIDE SEQUENCE [LARGE SCALE GENOMIC DNA]</scope>
    <source>
        <strain evidence="3">J267</strain>
        <tissue evidence="3">Leaf</tissue>
    </source>
</reference>
<dbReference type="InterPro" id="IPR001810">
    <property type="entry name" value="F-box_dom"/>
</dbReference>
<dbReference type="Pfam" id="PF00646">
    <property type="entry name" value="F-box"/>
    <property type="match status" value="1"/>
</dbReference>
<dbReference type="PANTHER" id="PTHR35546:SF25">
    <property type="entry name" value="F-BOX DOMAIN-CONTAINING PROTEIN"/>
    <property type="match status" value="1"/>
</dbReference>
<dbReference type="OrthoDB" id="605328at2759"/>
<dbReference type="InterPro" id="IPR055290">
    <property type="entry name" value="At3g26010-like"/>
</dbReference>
<feature type="domain" description="F-box" evidence="2">
    <location>
        <begin position="70"/>
        <end position="109"/>
    </location>
</feature>
<organism evidence="3 4">
    <name type="scientific">Nyssa sinensis</name>
    <dbReference type="NCBI Taxonomy" id="561372"/>
    <lineage>
        <taxon>Eukaryota</taxon>
        <taxon>Viridiplantae</taxon>
        <taxon>Streptophyta</taxon>
        <taxon>Embryophyta</taxon>
        <taxon>Tracheophyta</taxon>
        <taxon>Spermatophyta</taxon>
        <taxon>Magnoliopsida</taxon>
        <taxon>eudicotyledons</taxon>
        <taxon>Gunneridae</taxon>
        <taxon>Pentapetalae</taxon>
        <taxon>asterids</taxon>
        <taxon>Cornales</taxon>
        <taxon>Nyssaceae</taxon>
        <taxon>Nyssa</taxon>
    </lineage>
</organism>
<sequence>MEVIRTSAAVMVLLGWFWEDIVNIFKNTNREGKEEEKKKENNTCSNSMKKHDVTDLPDAAKTSSCSKEELSEDVMMQILCRLPPQTLSRFKCVSSTWRRLIIQVFDYHRCTCSSSGFIFSLKGFVRDMHAPESGLWCCYDYSSSHDHQHQNQNLLGSLPAATPSSAHDNRELLDCCNGLLLFRNSCPYTTARYMVCNPTTGESVEIPGKTTFHDTDSVNHALAFDPSESIHYKIVLILKGSFRRECIGLHNGSLHYALFNGEELLIFTLEEEGAGFWSLKHNISNIYGDFITHNASIFREATTLHWFRSAEVYAFHPDSDIILIGYKDHIDETPRRAVPRFIIYWYNYKLQRIERHLRVDYKIKEGDSVLAFSFSRCFFSLPGTGTATACTEVPNEKVYEQNFGSILSSNSMIVARDSKLDKPAVVCKLRFRPASLFIGHDYMRPNLD</sequence>
<evidence type="ECO:0000259" key="2">
    <source>
        <dbReference type="SMART" id="SM00256"/>
    </source>
</evidence>
<feature type="region of interest" description="Disordered" evidence="1">
    <location>
        <begin position="31"/>
        <end position="59"/>
    </location>
</feature>
<dbReference type="InterPro" id="IPR036047">
    <property type="entry name" value="F-box-like_dom_sf"/>
</dbReference>
<evidence type="ECO:0000313" key="3">
    <source>
        <dbReference type="EMBL" id="KAA8529136.1"/>
    </source>
</evidence>
<dbReference type="Gene3D" id="1.20.1280.50">
    <property type="match status" value="1"/>
</dbReference>
<dbReference type="SUPFAM" id="SSF81383">
    <property type="entry name" value="F-box domain"/>
    <property type="match status" value="1"/>
</dbReference>
<accession>A0A5J5AHB3</accession>
<dbReference type="CDD" id="cd22157">
    <property type="entry name" value="F-box_AtFBW1-like"/>
    <property type="match status" value="1"/>
</dbReference>
<dbReference type="AlphaFoldDB" id="A0A5J5AHB3"/>
<feature type="compositionally biased region" description="Basic and acidic residues" evidence="1">
    <location>
        <begin position="31"/>
        <end position="41"/>
    </location>
</feature>
<evidence type="ECO:0000256" key="1">
    <source>
        <dbReference type="SAM" id="MobiDB-lite"/>
    </source>
</evidence>
<dbReference type="SMART" id="SM00256">
    <property type="entry name" value="FBOX"/>
    <property type="match status" value="1"/>
</dbReference>
<dbReference type="Proteomes" id="UP000325577">
    <property type="component" value="Linkage Group LG20"/>
</dbReference>
<proteinExistence type="predicted"/>
<evidence type="ECO:0000313" key="4">
    <source>
        <dbReference type="Proteomes" id="UP000325577"/>
    </source>
</evidence>
<keyword evidence="4" id="KW-1185">Reference proteome</keyword>
<gene>
    <name evidence="3" type="ORF">F0562_034065</name>
</gene>